<dbReference type="Proteomes" id="UP000053750">
    <property type="component" value="Unassembled WGS sequence"/>
</dbReference>
<keyword evidence="3" id="KW-1185">Reference proteome</keyword>
<dbReference type="RefSeq" id="WP_036582680.1">
    <property type="nucleotide sequence ID" value="NZ_KK082160.1"/>
</dbReference>
<dbReference type="AlphaFoldDB" id="A0A9W5S3P1"/>
<dbReference type="EMBL" id="JFHU01000011">
    <property type="protein sequence ID" value="EXX92256.1"/>
    <property type="molecule type" value="Genomic_DNA"/>
</dbReference>
<accession>A0A9W5S3P1</accession>
<evidence type="ECO:0000313" key="3">
    <source>
        <dbReference type="Proteomes" id="UP000053750"/>
    </source>
</evidence>
<sequence>MEKRLTRTEMLFSLGFILMLIVAVAAFFVGIKVGADKTEAKYAPANKLNGDAEIKVTAYQQQDLVSFYHTVFLPYREFVSQWVADIDKMKTGLSTDPSAKLKELSALADKQYAEASKATVSRVSPLLVQSHTNVLKSLKLFAQAAERSQSEARSTGAAGVVAQLGKDAYYRQALEFALIAQQQYYTAMLKWSASLDPNMPADVETAGNMDLNAWKTQPLVIKNKLMADQLERRKLLTSYYPQDLTARVDLFLSSGQADRMRTKSVNTVVDLLIGTEAIRIGDFTANKARFYGKELLPQLPFFVS</sequence>
<dbReference type="OrthoDB" id="2649144at2"/>
<organism evidence="2 3">
    <name type="scientific">Paenibacillus darwinianus</name>
    <dbReference type="NCBI Taxonomy" id="1380763"/>
    <lineage>
        <taxon>Bacteria</taxon>
        <taxon>Bacillati</taxon>
        <taxon>Bacillota</taxon>
        <taxon>Bacilli</taxon>
        <taxon>Bacillales</taxon>
        <taxon>Paenibacillaceae</taxon>
        <taxon>Paenibacillus</taxon>
    </lineage>
</organism>
<name>A0A9W5S3P1_9BACL</name>
<reference evidence="2 3" key="1">
    <citation type="submission" date="2014-02" db="EMBL/GenBank/DDBJ databases">
        <title>Genome sequence of Paenibacillus darwinianus reveals adaptive mechanisms for survival in Antarctic soils.</title>
        <authorList>
            <person name="Dsouza M."/>
            <person name="Taylor M.W."/>
            <person name="Turner S.J."/>
            <person name="Aislabie J."/>
        </authorList>
    </citation>
    <scope>NUCLEOTIDE SEQUENCE [LARGE SCALE GENOMIC DNA]</scope>
    <source>
        <strain evidence="2 3">CE1</strain>
    </source>
</reference>
<protein>
    <submittedName>
        <fullName evidence="2">Uncharacterized protein</fullName>
    </submittedName>
</protein>
<proteinExistence type="predicted"/>
<feature type="transmembrane region" description="Helical" evidence="1">
    <location>
        <begin position="12"/>
        <end position="31"/>
    </location>
</feature>
<keyword evidence="1" id="KW-1133">Transmembrane helix</keyword>
<evidence type="ECO:0000256" key="1">
    <source>
        <dbReference type="SAM" id="Phobius"/>
    </source>
</evidence>
<gene>
    <name evidence="2" type="ORF">BG53_00760</name>
</gene>
<comment type="caution">
    <text evidence="2">The sequence shown here is derived from an EMBL/GenBank/DDBJ whole genome shotgun (WGS) entry which is preliminary data.</text>
</comment>
<keyword evidence="1" id="KW-0812">Transmembrane</keyword>
<keyword evidence="1" id="KW-0472">Membrane</keyword>
<evidence type="ECO:0000313" key="2">
    <source>
        <dbReference type="EMBL" id="EXX92256.1"/>
    </source>
</evidence>